<dbReference type="Gene3D" id="2.40.100.10">
    <property type="entry name" value="Cyclophilin-like"/>
    <property type="match status" value="1"/>
</dbReference>
<dbReference type="InterPro" id="IPR020892">
    <property type="entry name" value="Cyclophilin-type_PPIase_CS"/>
</dbReference>
<organism evidence="5">
    <name type="scientific">hydrothermal vent metagenome</name>
    <dbReference type="NCBI Taxonomy" id="652676"/>
    <lineage>
        <taxon>unclassified sequences</taxon>
        <taxon>metagenomes</taxon>
        <taxon>ecological metagenomes</taxon>
    </lineage>
</organism>
<name>A0A1W1CS07_9ZZZZ</name>
<dbReference type="PRINTS" id="PR00153">
    <property type="entry name" value="CSAPPISMRASE"/>
</dbReference>
<evidence type="ECO:0000259" key="4">
    <source>
        <dbReference type="PROSITE" id="PS50072"/>
    </source>
</evidence>
<reference evidence="5" key="1">
    <citation type="submission" date="2016-10" db="EMBL/GenBank/DDBJ databases">
        <authorList>
            <person name="de Groot N.N."/>
        </authorList>
    </citation>
    <scope>NUCLEOTIDE SEQUENCE</scope>
</reference>
<dbReference type="PROSITE" id="PS50072">
    <property type="entry name" value="CSA_PPIASE_2"/>
    <property type="match status" value="1"/>
</dbReference>
<dbReference type="PROSITE" id="PS00170">
    <property type="entry name" value="CSA_PPIASE_1"/>
    <property type="match status" value="1"/>
</dbReference>
<dbReference type="PANTHER" id="PTHR45625:SF4">
    <property type="entry name" value="PEPTIDYLPROLYL ISOMERASE DOMAIN AND WD REPEAT-CONTAINING PROTEIN 1"/>
    <property type="match status" value="1"/>
</dbReference>
<dbReference type="AlphaFoldDB" id="A0A1W1CS07"/>
<dbReference type="Pfam" id="PF00160">
    <property type="entry name" value="Pro_isomerase"/>
    <property type="match status" value="1"/>
</dbReference>
<proteinExistence type="predicted"/>
<dbReference type="GO" id="GO:0006457">
    <property type="term" value="P:protein folding"/>
    <property type="evidence" value="ECO:0007669"/>
    <property type="project" value="InterPro"/>
</dbReference>
<feature type="domain" description="PPIase cyclophilin-type" evidence="4">
    <location>
        <begin position="18"/>
        <end position="161"/>
    </location>
</feature>
<evidence type="ECO:0000256" key="3">
    <source>
        <dbReference type="ARBA" id="ARBA00023235"/>
    </source>
</evidence>
<dbReference type="CDD" id="cd00317">
    <property type="entry name" value="cyclophilin"/>
    <property type="match status" value="1"/>
</dbReference>
<sequence length="175" mass="19175">MFGKQSKRYDIPQDVMDTYQYAKIKTNKGDIWIKLFPEDAPNTVANFAHLANEGFYNNLKFHRVIPGFMAQGGCPNSGPDGNPAMAGTGGPDWQIDCETDTSTHPHRRGSLSMAHAGPNTGGSQFFICFAACPHLNGVHTVFGAIDEDDTESFMVLDKIEQNDDILGIEIHAAKE</sequence>
<dbReference type="SUPFAM" id="SSF50891">
    <property type="entry name" value="Cyclophilin-like"/>
    <property type="match status" value="1"/>
</dbReference>
<dbReference type="EMBL" id="FPHL01000053">
    <property type="protein sequence ID" value="SFV68586.1"/>
    <property type="molecule type" value="Genomic_DNA"/>
</dbReference>
<dbReference type="InterPro" id="IPR002130">
    <property type="entry name" value="Cyclophilin-type_PPIase_dom"/>
</dbReference>
<evidence type="ECO:0000313" key="5">
    <source>
        <dbReference type="EMBL" id="SFV68586.1"/>
    </source>
</evidence>
<dbReference type="GO" id="GO:0003755">
    <property type="term" value="F:peptidyl-prolyl cis-trans isomerase activity"/>
    <property type="evidence" value="ECO:0007669"/>
    <property type="project" value="UniProtKB-KW"/>
</dbReference>
<dbReference type="InterPro" id="IPR044666">
    <property type="entry name" value="Cyclophilin_A-like"/>
</dbReference>
<dbReference type="PANTHER" id="PTHR45625">
    <property type="entry name" value="PEPTIDYL-PROLYL CIS-TRANS ISOMERASE-RELATED"/>
    <property type="match status" value="1"/>
</dbReference>
<dbReference type="EC" id="5.2.1.8" evidence="1"/>
<accession>A0A1W1CS07</accession>
<keyword evidence="3 5" id="KW-0413">Isomerase</keyword>
<evidence type="ECO:0000256" key="2">
    <source>
        <dbReference type="ARBA" id="ARBA00023110"/>
    </source>
</evidence>
<evidence type="ECO:0000256" key="1">
    <source>
        <dbReference type="ARBA" id="ARBA00013194"/>
    </source>
</evidence>
<gene>
    <name evidence="5" type="ORF">MNB_SV-10-28</name>
</gene>
<keyword evidence="2" id="KW-0697">Rotamase</keyword>
<dbReference type="InterPro" id="IPR029000">
    <property type="entry name" value="Cyclophilin-like_dom_sf"/>
</dbReference>
<protein>
    <recommendedName>
        <fullName evidence="1">peptidylprolyl isomerase</fullName>
        <ecNumber evidence="1">5.2.1.8</ecNumber>
    </recommendedName>
</protein>